<evidence type="ECO:0000313" key="3">
    <source>
        <dbReference type="EMBL" id="TDR13221.1"/>
    </source>
</evidence>
<feature type="domain" description="Glycosyltransferase Maf N-terminal" evidence="2">
    <location>
        <begin position="31"/>
        <end position="260"/>
    </location>
</feature>
<sequence length="696" mass="80717">MSEVSEIDAIIRRMERGLKVLKANDDILTERYLSNIKVIEENFPQIYTIIKDYKPSNNNIFVEEDGSLNLLFPDSGYTLFSETPFQQIEEKYKRFISNPDRTYVNLSVELTDRSRHEFYLSKIHVDKEKAKSSAEKLTIMPRVVGGIVLFGFDLGYQLIRILDEHFAKHIYIYEENLDLFYYSLFAIDWEWVVNEMVERDCSLHFFLGIDESEFINQYLRVLRLNGMYMAAHTYLYSSYSAQHIQPVLTEFRNQFAKQVMGWGFFDDGVIGIGQYLARQNKTYLAVKPEQDLRFGFNKNLDIPVFILGNGPSLDDNIEFVKAHRNDVILVSCGTTLNTLSKYGIKPDYHVDVERMRHTAEKISFVDKEFLKGITALTVNVMHPEFYQYFEKSIIGLKPGEPISSLMRNRLVSEENRSRLMDMHFSSPIVANLALSYVLQMGFCDVYMIGVDCGFRSPELHHSKVSGYYTKDGENSGLMPLASDHIRREANFGGIALTTSIMDMSRIQLELLISFFRPKNRMFKCYNLSDGIKIKGTEPLRAEDALIAAQAEGRKNKVKSYVWDNFVVEENSDFSDWSSLDVKDEFELFCDEVTNILDNDFQTKEDILKNVSTLNNLVMLQYNLGKSYNIELMFGSFVYFANELLDYVLSVEVFDMKEVRSMLNIFKDFVQEMPSMLEDPRQSVDKREDVLKGKYHA</sequence>
<dbReference type="AlphaFoldDB" id="A0A4V6PXP5"/>
<dbReference type="PANTHER" id="PTHR41786">
    <property type="entry name" value="MOTILITY ACCESSORY FACTOR MAF"/>
    <property type="match status" value="1"/>
</dbReference>
<name>A0A4V6PXP5_9GAMM</name>
<evidence type="ECO:0000313" key="4">
    <source>
        <dbReference type="Proteomes" id="UP000295729"/>
    </source>
</evidence>
<dbReference type="RefSeq" id="WP_133562392.1">
    <property type="nucleotide sequence ID" value="NZ_SNZA01000003.1"/>
</dbReference>
<dbReference type="Pfam" id="PF20157">
    <property type="entry name" value="Maf_flag10_N"/>
    <property type="match status" value="1"/>
</dbReference>
<evidence type="ECO:0000259" key="2">
    <source>
        <dbReference type="Pfam" id="PF20157"/>
    </source>
</evidence>
<dbReference type="OrthoDB" id="7254531at2"/>
<dbReference type="InterPro" id="IPR002826">
    <property type="entry name" value="MptE-like"/>
</dbReference>
<feature type="domain" description="6-hydroxymethylpterin diphosphokinase MptE-like" evidence="1">
    <location>
        <begin position="290"/>
        <end position="455"/>
    </location>
</feature>
<reference evidence="3 4" key="1">
    <citation type="submission" date="2019-03" db="EMBL/GenBank/DDBJ databases">
        <title>Genomic Encyclopedia of Type Strains, Phase IV (KMG-IV): sequencing the most valuable type-strain genomes for metagenomic binning, comparative biology and taxonomic classification.</title>
        <authorList>
            <person name="Goeker M."/>
        </authorList>
    </citation>
    <scope>NUCLEOTIDE SEQUENCE [LARGE SCALE GENOMIC DNA]</scope>
    <source>
        <strain evidence="3 4">DSM 5604</strain>
    </source>
</reference>
<dbReference type="InterPro" id="IPR045376">
    <property type="entry name" value="Maf_N"/>
</dbReference>
<dbReference type="PANTHER" id="PTHR41786:SF1">
    <property type="entry name" value="6-HYDROXYMETHYLPTERIN DIPHOSPHOKINASE MPTE-LIKE DOMAIN-CONTAINING PROTEIN"/>
    <property type="match status" value="1"/>
</dbReference>
<protein>
    <recommendedName>
        <fullName evidence="5">DUF115 domain-containing protein</fullName>
    </recommendedName>
</protein>
<evidence type="ECO:0008006" key="5">
    <source>
        <dbReference type="Google" id="ProtNLM"/>
    </source>
</evidence>
<dbReference type="Pfam" id="PF01973">
    <property type="entry name" value="MptE-like"/>
    <property type="match status" value="1"/>
</dbReference>
<proteinExistence type="predicted"/>
<dbReference type="EMBL" id="SNZA01000003">
    <property type="protein sequence ID" value="TDR13221.1"/>
    <property type="molecule type" value="Genomic_DNA"/>
</dbReference>
<organism evidence="3 4">
    <name type="scientific">Marinomonas communis</name>
    <dbReference type="NCBI Taxonomy" id="28254"/>
    <lineage>
        <taxon>Bacteria</taxon>
        <taxon>Pseudomonadati</taxon>
        <taxon>Pseudomonadota</taxon>
        <taxon>Gammaproteobacteria</taxon>
        <taxon>Oceanospirillales</taxon>
        <taxon>Oceanospirillaceae</taxon>
        <taxon>Marinomonas</taxon>
    </lineage>
</organism>
<gene>
    <name evidence="3" type="ORF">C8D85_2097</name>
</gene>
<accession>A0A4V6PXP5</accession>
<keyword evidence="4" id="KW-1185">Reference proteome</keyword>
<evidence type="ECO:0000259" key="1">
    <source>
        <dbReference type="Pfam" id="PF01973"/>
    </source>
</evidence>
<comment type="caution">
    <text evidence="3">The sequence shown here is derived from an EMBL/GenBank/DDBJ whole genome shotgun (WGS) entry which is preliminary data.</text>
</comment>
<dbReference type="Proteomes" id="UP000295729">
    <property type="component" value="Unassembled WGS sequence"/>
</dbReference>